<evidence type="ECO:0000313" key="2">
    <source>
        <dbReference type="Proteomes" id="UP000587991"/>
    </source>
</evidence>
<comment type="caution">
    <text evidence="1">The sequence shown here is derived from an EMBL/GenBank/DDBJ whole genome shotgun (WGS) entry which is preliminary data.</text>
</comment>
<dbReference type="EMBL" id="JABAIM010000001">
    <property type="protein sequence ID" value="NLR74492.1"/>
    <property type="molecule type" value="Genomic_DNA"/>
</dbReference>
<proteinExistence type="predicted"/>
<keyword evidence="2" id="KW-1185">Reference proteome</keyword>
<name>A0A847SEX6_9NEIS</name>
<dbReference type="PANTHER" id="PTHR33639">
    <property type="entry name" value="THIOL-DISULFIDE OXIDOREDUCTASE DCC"/>
    <property type="match status" value="1"/>
</dbReference>
<dbReference type="GO" id="GO:0015035">
    <property type="term" value="F:protein-disulfide reductase activity"/>
    <property type="evidence" value="ECO:0007669"/>
    <property type="project" value="InterPro"/>
</dbReference>
<accession>A0A847SEX6</accession>
<dbReference type="PANTHER" id="PTHR33639:SF2">
    <property type="entry name" value="DUF393 DOMAIN-CONTAINING PROTEIN"/>
    <property type="match status" value="1"/>
</dbReference>
<reference evidence="1 2" key="1">
    <citation type="submission" date="2020-04" db="EMBL/GenBank/DDBJ databases">
        <title>Draft genome of Leeia sp. IMCC25680.</title>
        <authorList>
            <person name="Song J."/>
            <person name="Cho J.-C."/>
        </authorList>
    </citation>
    <scope>NUCLEOTIDE SEQUENCE [LARGE SCALE GENOMIC DNA]</scope>
    <source>
        <strain evidence="1 2">IMCC25680</strain>
    </source>
</reference>
<protein>
    <submittedName>
        <fullName evidence="1">DUF393 domain-containing protein</fullName>
    </submittedName>
</protein>
<dbReference type="Proteomes" id="UP000587991">
    <property type="component" value="Unassembled WGS sequence"/>
</dbReference>
<dbReference type="AlphaFoldDB" id="A0A847SEX6"/>
<gene>
    <name evidence="1" type="ORF">HF682_04910</name>
</gene>
<dbReference type="RefSeq" id="WP_168876105.1">
    <property type="nucleotide sequence ID" value="NZ_JABAIM010000001.1"/>
</dbReference>
<dbReference type="Pfam" id="PF04134">
    <property type="entry name" value="DCC1-like"/>
    <property type="match status" value="1"/>
</dbReference>
<dbReference type="InterPro" id="IPR007263">
    <property type="entry name" value="DCC1-like"/>
</dbReference>
<organism evidence="1 2">
    <name type="scientific">Leeia aquatica</name>
    <dbReference type="NCBI Taxonomy" id="2725557"/>
    <lineage>
        <taxon>Bacteria</taxon>
        <taxon>Pseudomonadati</taxon>
        <taxon>Pseudomonadota</taxon>
        <taxon>Betaproteobacteria</taxon>
        <taxon>Neisseriales</taxon>
        <taxon>Leeiaceae</taxon>
        <taxon>Leeia</taxon>
    </lineage>
</organism>
<sequence length="103" mass="12021">MSTDDPESFVLLEDSRAYTHSTACIRILWRLSLPMKVLGLLLWLVPRPLRDALYRTVARHRFHWFGRRDYCMVPSAAMGEHIWQPEVAQTAAEPVQRNRQGMV</sequence>
<dbReference type="InterPro" id="IPR052927">
    <property type="entry name" value="DCC_oxidoreductase"/>
</dbReference>
<evidence type="ECO:0000313" key="1">
    <source>
        <dbReference type="EMBL" id="NLR74492.1"/>
    </source>
</evidence>